<keyword evidence="5" id="KW-0378">Hydrolase</keyword>
<feature type="active site" description="Proton donor/acceptor" evidence="9">
    <location>
        <position position="267"/>
    </location>
</feature>
<feature type="region of interest" description="Disordered" evidence="10">
    <location>
        <begin position="70"/>
        <end position="105"/>
    </location>
</feature>
<dbReference type="SUPFAM" id="SSF141523">
    <property type="entry name" value="L,D-transpeptidase catalytic domain-like"/>
    <property type="match status" value="1"/>
</dbReference>
<evidence type="ECO:0000259" key="11">
    <source>
        <dbReference type="PROSITE" id="PS52029"/>
    </source>
</evidence>
<keyword evidence="7 9" id="KW-0573">Peptidoglycan synthesis</keyword>
<dbReference type="EMBL" id="FOHZ01000039">
    <property type="protein sequence ID" value="SET89882.1"/>
    <property type="molecule type" value="Genomic_DNA"/>
</dbReference>
<dbReference type="InterPro" id="IPR050979">
    <property type="entry name" value="LD-transpeptidase"/>
</dbReference>
<dbReference type="InterPro" id="IPR038063">
    <property type="entry name" value="Transpep_catalytic_dom"/>
</dbReference>
<evidence type="ECO:0000256" key="4">
    <source>
        <dbReference type="ARBA" id="ARBA00022679"/>
    </source>
</evidence>
<dbReference type="Pfam" id="PF03734">
    <property type="entry name" value="YkuD"/>
    <property type="match status" value="1"/>
</dbReference>
<dbReference type="GO" id="GO:0008360">
    <property type="term" value="P:regulation of cell shape"/>
    <property type="evidence" value="ECO:0007669"/>
    <property type="project" value="UniProtKB-UniRule"/>
</dbReference>
<dbReference type="PROSITE" id="PS52029">
    <property type="entry name" value="LD_TPASE"/>
    <property type="match status" value="1"/>
</dbReference>
<dbReference type="GO" id="GO:0071555">
    <property type="term" value="P:cell wall organization"/>
    <property type="evidence" value="ECO:0007669"/>
    <property type="project" value="UniProtKB-UniRule"/>
</dbReference>
<dbReference type="UniPathway" id="UPA00219"/>
<evidence type="ECO:0000256" key="8">
    <source>
        <dbReference type="ARBA" id="ARBA00023316"/>
    </source>
</evidence>
<evidence type="ECO:0000256" key="2">
    <source>
        <dbReference type="ARBA" id="ARBA00005992"/>
    </source>
</evidence>
<feature type="region of interest" description="Disordered" evidence="10">
    <location>
        <begin position="375"/>
        <end position="420"/>
    </location>
</feature>
<keyword evidence="4" id="KW-0808">Transferase</keyword>
<keyword evidence="3" id="KW-0328">Glycosyltransferase</keyword>
<evidence type="ECO:0000256" key="3">
    <source>
        <dbReference type="ARBA" id="ARBA00022676"/>
    </source>
</evidence>
<accession>A0A1I0HZV0</accession>
<keyword evidence="6 9" id="KW-0133">Cell shape</keyword>
<reference evidence="13" key="1">
    <citation type="submission" date="2016-10" db="EMBL/GenBank/DDBJ databases">
        <authorList>
            <person name="Varghese N."/>
            <person name="Submissions S."/>
        </authorList>
    </citation>
    <scope>NUCLEOTIDE SEQUENCE [LARGE SCALE GENOMIC DNA]</scope>
    <source>
        <strain evidence="13">CGMCC 1.6489</strain>
    </source>
</reference>
<feature type="domain" description="L,D-TPase catalytic" evidence="11">
    <location>
        <begin position="174"/>
        <end position="307"/>
    </location>
</feature>
<dbReference type="AlphaFoldDB" id="A0A1I0HZV0"/>
<feature type="compositionally biased region" description="Polar residues" evidence="10">
    <location>
        <begin position="407"/>
        <end position="420"/>
    </location>
</feature>
<evidence type="ECO:0000256" key="1">
    <source>
        <dbReference type="ARBA" id="ARBA00004752"/>
    </source>
</evidence>
<dbReference type="PANTHER" id="PTHR30582:SF24">
    <property type="entry name" value="L,D-TRANSPEPTIDASE ERFK_SRFK-RELATED"/>
    <property type="match status" value="1"/>
</dbReference>
<gene>
    <name evidence="12" type="ORF">SAMN04487962_13915</name>
</gene>
<dbReference type="GO" id="GO:0071972">
    <property type="term" value="F:peptidoglycan L,D-transpeptidase activity"/>
    <property type="evidence" value="ECO:0007669"/>
    <property type="project" value="TreeGrafter"/>
</dbReference>
<dbReference type="Gene3D" id="2.40.440.10">
    <property type="entry name" value="L,D-transpeptidase catalytic domain-like"/>
    <property type="match status" value="1"/>
</dbReference>
<evidence type="ECO:0000256" key="9">
    <source>
        <dbReference type="PROSITE-ProRule" id="PRU01373"/>
    </source>
</evidence>
<feature type="active site" description="Nucleophile" evidence="9">
    <location>
        <position position="283"/>
    </location>
</feature>
<comment type="similarity">
    <text evidence="2">Belongs to the YkuD family.</text>
</comment>
<dbReference type="Proteomes" id="UP000198762">
    <property type="component" value="Unassembled WGS sequence"/>
</dbReference>
<dbReference type="STRING" id="430453.SAMN04487962_13915"/>
<evidence type="ECO:0000256" key="7">
    <source>
        <dbReference type="ARBA" id="ARBA00022984"/>
    </source>
</evidence>
<evidence type="ECO:0000256" key="6">
    <source>
        <dbReference type="ARBA" id="ARBA00022960"/>
    </source>
</evidence>
<dbReference type="GO" id="GO:0018104">
    <property type="term" value="P:peptidoglycan-protein cross-linking"/>
    <property type="evidence" value="ECO:0007669"/>
    <property type="project" value="TreeGrafter"/>
</dbReference>
<comment type="pathway">
    <text evidence="1 9">Cell wall biogenesis; peptidoglycan biosynthesis.</text>
</comment>
<organism evidence="12 13">
    <name type="scientific">Marinobacter segnicrescens</name>
    <dbReference type="NCBI Taxonomy" id="430453"/>
    <lineage>
        <taxon>Bacteria</taxon>
        <taxon>Pseudomonadati</taxon>
        <taxon>Pseudomonadota</taxon>
        <taxon>Gammaproteobacteria</taxon>
        <taxon>Pseudomonadales</taxon>
        <taxon>Marinobacteraceae</taxon>
        <taxon>Marinobacter</taxon>
    </lineage>
</organism>
<dbReference type="InterPro" id="IPR005490">
    <property type="entry name" value="LD_TPept_cat_dom"/>
</dbReference>
<protein>
    <submittedName>
        <fullName evidence="12">L,D-transpeptidase ErfK/SrfK</fullName>
    </submittedName>
</protein>
<dbReference type="GO" id="GO:0016757">
    <property type="term" value="F:glycosyltransferase activity"/>
    <property type="evidence" value="ECO:0007669"/>
    <property type="project" value="UniProtKB-KW"/>
</dbReference>
<evidence type="ECO:0000256" key="10">
    <source>
        <dbReference type="SAM" id="MobiDB-lite"/>
    </source>
</evidence>
<name>A0A1I0HZV0_9GAMM</name>
<sequence length="420" mass="46129">MAFSIHSERNSAETAASKLATSLARPATWGWVSIGNTQMVKNLNSGFALMITGLLAWSAALCVSAQETPQTGQARGGTPLESPAQANDNASEENPGPKDSRSRSPVWVLEGDLAGKLQMMTTRYEDTFAEIGTQRSLGYLELVKANPEVDPWLPGDGTRITLPRKYVLPDSRREGIVINLAEYRLYYFRDGGVQVFPVGVGTEDNPSPLTDAEVTMGLESPAWYPPASIRAEYEASGEYLPRMIPPGPENPLGSHALMLSEDGYLIHGTNKGFGVGMQVSHGCFRMYNDDISRFVKEVPKGTPVQVIHQPVKVGLRNGQLWLEVHRAKEEYPDDEKERLWQQVNKVLEAYSEDNKGLEIQRRVVEQAVDQADGVPRMIGERVTQLASRDDDSAGPTKSVGTEPVGRSSDNPGSTSPQRWF</sequence>
<evidence type="ECO:0000313" key="12">
    <source>
        <dbReference type="EMBL" id="SET89882.1"/>
    </source>
</evidence>
<evidence type="ECO:0000313" key="13">
    <source>
        <dbReference type="Proteomes" id="UP000198762"/>
    </source>
</evidence>
<keyword evidence="8 9" id="KW-0961">Cell wall biogenesis/degradation</keyword>
<proteinExistence type="inferred from homology"/>
<dbReference type="PANTHER" id="PTHR30582">
    <property type="entry name" value="L,D-TRANSPEPTIDASE"/>
    <property type="match status" value="1"/>
</dbReference>
<dbReference type="GO" id="GO:0005576">
    <property type="term" value="C:extracellular region"/>
    <property type="evidence" value="ECO:0007669"/>
    <property type="project" value="TreeGrafter"/>
</dbReference>
<keyword evidence="13" id="KW-1185">Reference proteome</keyword>
<evidence type="ECO:0000256" key="5">
    <source>
        <dbReference type="ARBA" id="ARBA00022801"/>
    </source>
</evidence>
<dbReference type="CDD" id="cd16913">
    <property type="entry name" value="YkuD_like"/>
    <property type="match status" value="1"/>
</dbReference>